<sequence length="142" mass="16042">MDGQTKVVNRTLSILLQAIVRMNLKMWEDCLPNVEFTYNHAIHSATKGSPFEVVYRFNPLILLDLVPLPVSEQANLDDLDLRANTFQGRKDDVNPGSSQPEDEHEPNHHSSTLHEASKTMQDSLQVPVGPIIRARAKRFKEA</sequence>
<dbReference type="EMBL" id="SMMG02000007">
    <property type="protein sequence ID" value="KAA3466113.1"/>
    <property type="molecule type" value="Genomic_DNA"/>
</dbReference>
<protein>
    <submittedName>
        <fullName evidence="2">Transposon Tf2-8 polyprotein</fullName>
    </submittedName>
</protein>
<dbReference type="InterPro" id="IPR012337">
    <property type="entry name" value="RNaseH-like_sf"/>
</dbReference>
<evidence type="ECO:0000313" key="2">
    <source>
        <dbReference type="EMBL" id="KAA3466113.1"/>
    </source>
</evidence>
<reference evidence="3" key="1">
    <citation type="journal article" date="2019" name="Plant Biotechnol. J.">
        <title>Genome sequencing of the Australian wild diploid species Gossypium australe highlights disease resistance and delayed gland morphogenesis.</title>
        <authorList>
            <person name="Cai Y."/>
            <person name="Cai X."/>
            <person name="Wang Q."/>
            <person name="Wang P."/>
            <person name="Zhang Y."/>
            <person name="Cai C."/>
            <person name="Xu Y."/>
            <person name="Wang K."/>
            <person name="Zhou Z."/>
            <person name="Wang C."/>
            <person name="Geng S."/>
            <person name="Li B."/>
            <person name="Dong Q."/>
            <person name="Hou Y."/>
            <person name="Wang H."/>
            <person name="Ai P."/>
            <person name="Liu Z."/>
            <person name="Yi F."/>
            <person name="Sun M."/>
            <person name="An G."/>
            <person name="Cheng J."/>
            <person name="Zhang Y."/>
            <person name="Shi Q."/>
            <person name="Xie Y."/>
            <person name="Shi X."/>
            <person name="Chang Y."/>
            <person name="Huang F."/>
            <person name="Chen Y."/>
            <person name="Hong S."/>
            <person name="Mi L."/>
            <person name="Sun Q."/>
            <person name="Zhang L."/>
            <person name="Zhou B."/>
            <person name="Peng R."/>
            <person name="Zhang X."/>
            <person name="Liu F."/>
        </authorList>
    </citation>
    <scope>NUCLEOTIDE SEQUENCE [LARGE SCALE GENOMIC DNA]</scope>
    <source>
        <strain evidence="3">cv. PA1801</strain>
    </source>
</reference>
<dbReference type="InterPro" id="IPR036397">
    <property type="entry name" value="RNaseH_sf"/>
</dbReference>
<dbReference type="Proteomes" id="UP000325315">
    <property type="component" value="Unassembled WGS sequence"/>
</dbReference>
<accession>A0A5B6VAL8</accession>
<comment type="caution">
    <text evidence="2">The sequence shown here is derived from an EMBL/GenBank/DDBJ whole genome shotgun (WGS) entry which is preliminary data.</text>
</comment>
<name>A0A5B6VAL8_9ROSI</name>
<keyword evidence="3" id="KW-1185">Reference proteome</keyword>
<dbReference type="Gene3D" id="3.30.420.10">
    <property type="entry name" value="Ribonuclease H-like superfamily/Ribonuclease H"/>
    <property type="match status" value="1"/>
</dbReference>
<dbReference type="AlphaFoldDB" id="A0A5B6VAL8"/>
<proteinExistence type="predicted"/>
<feature type="region of interest" description="Disordered" evidence="1">
    <location>
        <begin position="82"/>
        <end position="129"/>
    </location>
</feature>
<evidence type="ECO:0000256" key="1">
    <source>
        <dbReference type="SAM" id="MobiDB-lite"/>
    </source>
</evidence>
<dbReference type="GO" id="GO:0003676">
    <property type="term" value="F:nucleic acid binding"/>
    <property type="evidence" value="ECO:0007669"/>
    <property type="project" value="InterPro"/>
</dbReference>
<evidence type="ECO:0000313" key="3">
    <source>
        <dbReference type="Proteomes" id="UP000325315"/>
    </source>
</evidence>
<gene>
    <name evidence="2" type="ORF">EPI10_001228</name>
</gene>
<organism evidence="2 3">
    <name type="scientific">Gossypium australe</name>
    <dbReference type="NCBI Taxonomy" id="47621"/>
    <lineage>
        <taxon>Eukaryota</taxon>
        <taxon>Viridiplantae</taxon>
        <taxon>Streptophyta</taxon>
        <taxon>Embryophyta</taxon>
        <taxon>Tracheophyta</taxon>
        <taxon>Spermatophyta</taxon>
        <taxon>Magnoliopsida</taxon>
        <taxon>eudicotyledons</taxon>
        <taxon>Gunneridae</taxon>
        <taxon>Pentapetalae</taxon>
        <taxon>rosids</taxon>
        <taxon>malvids</taxon>
        <taxon>Malvales</taxon>
        <taxon>Malvaceae</taxon>
        <taxon>Malvoideae</taxon>
        <taxon>Gossypium</taxon>
    </lineage>
</organism>
<dbReference type="SUPFAM" id="SSF53098">
    <property type="entry name" value="Ribonuclease H-like"/>
    <property type="match status" value="1"/>
</dbReference>
<dbReference type="OrthoDB" id="1935586at2759"/>
<feature type="compositionally biased region" description="Polar residues" evidence="1">
    <location>
        <begin position="109"/>
        <end position="124"/>
    </location>
</feature>